<protein>
    <recommendedName>
        <fullName evidence="4">t-SNARE coiled-coil homology domain-containing protein</fullName>
    </recommendedName>
</protein>
<name>A0ABQ7HZS5_9MICR</name>
<keyword evidence="1" id="KW-1133">Transmembrane helix</keyword>
<evidence type="ECO:0000313" key="3">
    <source>
        <dbReference type="Proteomes" id="UP001516464"/>
    </source>
</evidence>
<evidence type="ECO:0008006" key="4">
    <source>
        <dbReference type="Google" id="ProtNLM"/>
    </source>
</evidence>
<feature type="transmembrane region" description="Helical" evidence="1">
    <location>
        <begin position="79"/>
        <end position="99"/>
    </location>
</feature>
<keyword evidence="1" id="KW-0472">Membrane</keyword>
<proteinExistence type="predicted"/>
<dbReference type="EMBL" id="SBIQ01000067">
    <property type="protein sequence ID" value="KAF7683633.1"/>
    <property type="molecule type" value="Genomic_DNA"/>
</dbReference>
<dbReference type="Proteomes" id="UP001516464">
    <property type="component" value="Unassembled WGS sequence"/>
</dbReference>
<reference evidence="2 3" key="1">
    <citation type="submission" date="2019-01" db="EMBL/GenBank/DDBJ databases">
        <title>Genomes sequencing and comparative genomics of infectious freshwater microsporidia, Cucumispora dikerogammari and Thelohania contejeani.</title>
        <authorList>
            <person name="Cormier A."/>
            <person name="Giraud I."/>
            <person name="Wattier R."/>
            <person name="Teixeira M."/>
            <person name="Grandjean F."/>
            <person name="Rigaud T."/>
            <person name="Cordaux R."/>
        </authorList>
    </citation>
    <scope>NUCLEOTIDE SEQUENCE [LARGE SCALE GENOMIC DNA]</scope>
    <source>
        <strain evidence="2">T1</strain>
        <tissue evidence="2">Spores</tissue>
    </source>
</reference>
<dbReference type="Gene3D" id="1.20.5.110">
    <property type="match status" value="1"/>
</dbReference>
<gene>
    <name evidence="2" type="ORF">TCON_1159</name>
</gene>
<keyword evidence="1" id="KW-0812">Transmembrane</keyword>
<accession>A0ABQ7HZS5</accession>
<keyword evidence="3" id="KW-1185">Reference proteome</keyword>
<organism evidence="2 3">
    <name type="scientific">Astathelohania contejeani</name>
    <dbReference type="NCBI Taxonomy" id="164912"/>
    <lineage>
        <taxon>Eukaryota</taxon>
        <taxon>Fungi</taxon>
        <taxon>Fungi incertae sedis</taxon>
        <taxon>Microsporidia</taxon>
        <taxon>Astathelohaniidae</taxon>
        <taxon>Astathelohania</taxon>
    </lineage>
</organism>
<comment type="caution">
    <text evidence="2">The sequence shown here is derived from an EMBL/GenBank/DDBJ whole genome shotgun (WGS) entry which is preliminary data.</text>
</comment>
<evidence type="ECO:0000256" key="1">
    <source>
        <dbReference type="SAM" id="Phobius"/>
    </source>
</evidence>
<sequence>MKKEMKTILKDEIETSDILPQLEEETKNVLEQHKQLYTEIMNNTDSIEILDKRIYDLDMKCIAFSRRSKSVKKKLESAYMRYIILVIILFIMLGMVGYASTR</sequence>
<evidence type="ECO:0000313" key="2">
    <source>
        <dbReference type="EMBL" id="KAF7683633.1"/>
    </source>
</evidence>